<accession>A0A117IAX7</accession>
<dbReference type="EMBL" id="BCSY01000068">
    <property type="protein sequence ID" value="GAS97050.1"/>
    <property type="molecule type" value="Genomic_DNA"/>
</dbReference>
<comment type="caution">
    <text evidence="1">The sequence shown here is derived from an EMBL/GenBank/DDBJ whole genome shotgun (WGS) entry which is preliminary data.</text>
</comment>
<evidence type="ECO:0000313" key="2">
    <source>
        <dbReference type="Proteomes" id="UP000069443"/>
    </source>
</evidence>
<reference evidence="2" key="1">
    <citation type="journal article" date="2016" name="Genome Announc.">
        <title>Draft Genome Sequences of Five Rapidly Growing Mycobacterium Species, M. thermoresistibile, M. fortuitum subsp. acetamidolyticum, M. canariasense, M. brisbanense, and M. novocastrense.</title>
        <authorList>
            <person name="Katahira K."/>
            <person name="Ogura Y."/>
            <person name="Gotoh Y."/>
            <person name="Hayashi T."/>
        </authorList>
    </citation>
    <scope>NUCLEOTIDE SEQUENCE [LARGE SCALE GENOMIC DNA]</scope>
    <source>
        <strain evidence="2">JCM15298</strain>
    </source>
</reference>
<proteinExistence type="predicted"/>
<dbReference type="Proteomes" id="UP000069443">
    <property type="component" value="Unassembled WGS sequence"/>
</dbReference>
<dbReference type="AlphaFoldDB" id="A0A117IAX7"/>
<organism evidence="1 2">
    <name type="scientific">Mycolicibacterium canariasense</name>
    <name type="common">Mycobacterium canariasense</name>
    <dbReference type="NCBI Taxonomy" id="228230"/>
    <lineage>
        <taxon>Bacteria</taxon>
        <taxon>Bacillati</taxon>
        <taxon>Actinomycetota</taxon>
        <taxon>Actinomycetes</taxon>
        <taxon>Mycobacteriales</taxon>
        <taxon>Mycobacteriaceae</taxon>
        <taxon>Mycolicibacterium</taxon>
    </lineage>
</organism>
<sequence>MPTLVQDWGLSAAKAGSAVDIEMIAAAPVTATNLTIEALFDMVNPCLSLCIRPWGVSSRVALGSGSVVVAGCNRV</sequence>
<keyword evidence="2" id="KW-1185">Reference proteome</keyword>
<evidence type="ECO:0000313" key="1">
    <source>
        <dbReference type="EMBL" id="GAS97050.1"/>
    </source>
</evidence>
<dbReference type="RefSeq" id="WP_131805350.1">
    <property type="nucleotide sequence ID" value="NZ_BCSY01000068.1"/>
</dbReference>
<name>A0A117IAX7_MYCCR</name>
<reference evidence="2" key="2">
    <citation type="submission" date="2016-02" db="EMBL/GenBank/DDBJ databases">
        <title>Draft genome sequence of five rapidly growing Mycobacterium species.</title>
        <authorList>
            <person name="Katahira K."/>
            <person name="Gotou Y."/>
            <person name="Iida K."/>
            <person name="Ogura Y."/>
            <person name="Hayashi T."/>
        </authorList>
    </citation>
    <scope>NUCLEOTIDE SEQUENCE [LARGE SCALE GENOMIC DNA]</scope>
    <source>
        <strain evidence="2">JCM15298</strain>
    </source>
</reference>
<gene>
    <name evidence="1" type="ORF">RMCC_4016</name>
</gene>
<protein>
    <submittedName>
        <fullName evidence="1">Uncharacterized protein</fullName>
    </submittedName>
</protein>